<dbReference type="EMBL" id="DMUP01000042">
    <property type="protein sequence ID" value="HAR55538.1"/>
    <property type="molecule type" value="Genomic_DNA"/>
</dbReference>
<evidence type="ECO:0008006" key="3">
    <source>
        <dbReference type="Google" id="ProtNLM"/>
    </source>
</evidence>
<gene>
    <name evidence="1" type="ORF">DCR58_01995</name>
</gene>
<reference evidence="1 2" key="1">
    <citation type="journal article" date="2018" name="Nat. Biotechnol.">
        <title>A standardized bacterial taxonomy based on genome phylogeny substantially revises the tree of life.</title>
        <authorList>
            <person name="Parks D.H."/>
            <person name="Chuvochina M."/>
            <person name="Waite D.W."/>
            <person name="Rinke C."/>
            <person name="Skarshewski A."/>
            <person name="Chaumeil P.A."/>
            <person name="Hugenholtz P."/>
        </authorList>
    </citation>
    <scope>NUCLEOTIDE SEQUENCE [LARGE SCALE GENOMIC DNA]</scope>
    <source>
        <strain evidence="1">UBA9360</strain>
    </source>
</reference>
<accession>A0A348WLX6</accession>
<evidence type="ECO:0000313" key="1">
    <source>
        <dbReference type="EMBL" id="HAR55538.1"/>
    </source>
</evidence>
<proteinExistence type="predicted"/>
<protein>
    <recommendedName>
        <fullName evidence="3">PRTRC system protein C</fullName>
    </recommendedName>
</protein>
<dbReference type="InterPro" id="IPR032866">
    <property type="entry name" value="Prok_Ub"/>
</dbReference>
<organism evidence="1 2">
    <name type="scientific">Idiomarina baltica</name>
    <dbReference type="NCBI Taxonomy" id="190892"/>
    <lineage>
        <taxon>Bacteria</taxon>
        <taxon>Pseudomonadati</taxon>
        <taxon>Pseudomonadota</taxon>
        <taxon>Gammaproteobacteria</taxon>
        <taxon>Alteromonadales</taxon>
        <taxon>Idiomarinaceae</taxon>
        <taxon>Idiomarina</taxon>
    </lineage>
</organism>
<dbReference type="AlphaFoldDB" id="A0A348WLX6"/>
<dbReference type="Proteomes" id="UP000262878">
    <property type="component" value="Unassembled WGS sequence"/>
</dbReference>
<comment type="caution">
    <text evidence="1">The sequence shown here is derived from an EMBL/GenBank/DDBJ whole genome shotgun (WGS) entry which is preliminary data.</text>
</comment>
<sequence>MTTTVERVFKLGATSLPDPCPTGSLDDAVRVLSRDYPQFRQTRLYVEDGVLEHGKLVYTLKLPPAKTNG</sequence>
<evidence type="ECO:0000313" key="2">
    <source>
        <dbReference type="Proteomes" id="UP000262878"/>
    </source>
</evidence>
<name>A0A348WLX6_9GAMM</name>
<dbReference type="Pfam" id="PF14454">
    <property type="entry name" value="Prok_Ub"/>
    <property type="match status" value="1"/>
</dbReference>